<dbReference type="Pfam" id="PF19384">
    <property type="entry name" value="DUF5959"/>
    <property type="match status" value="1"/>
</dbReference>
<gene>
    <name evidence="1" type="ORF">Q8791_10690</name>
</gene>
<evidence type="ECO:0000313" key="1">
    <source>
        <dbReference type="EMBL" id="MEE2037686.1"/>
    </source>
</evidence>
<proteinExistence type="predicted"/>
<comment type="caution">
    <text evidence="1">The sequence shown here is derived from an EMBL/GenBank/DDBJ whole genome shotgun (WGS) entry which is preliminary data.</text>
</comment>
<protein>
    <submittedName>
        <fullName evidence="1">DUF5959 family protein</fullName>
    </submittedName>
</protein>
<dbReference type="InterPro" id="IPR046003">
    <property type="entry name" value="DUF5959"/>
</dbReference>
<sequence>MADEAQAWELLRFADPVQSVAVEVEFGAPLTMGRERYFTAHIVLESGFVKGRLGLLLASRDLDDWERCLDALQAEERITWPMGDRVAWLEVAPEDPVEVTVRDAPSTQIVVRVPIDVTDDWLDENRARLGRARRAMEW</sequence>
<name>A0ABU7K606_9ACTN</name>
<dbReference type="EMBL" id="JAUZMY010000008">
    <property type="protein sequence ID" value="MEE2037686.1"/>
    <property type="molecule type" value="Genomic_DNA"/>
</dbReference>
<dbReference type="Proteomes" id="UP001356095">
    <property type="component" value="Unassembled WGS sequence"/>
</dbReference>
<accession>A0ABU7K606</accession>
<reference evidence="1 2" key="1">
    <citation type="submission" date="2023-08" db="EMBL/GenBank/DDBJ databases">
        <authorList>
            <person name="Girao M."/>
            <person name="Carvalho M.F."/>
        </authorList>
    </citation>
    <scope>NUCLEOTIDE SEQUENCE [LARGE SCALE GENOMIC DNA]</scope>
    <source>
        <strain evidence="1 2">CT-R113</strain>
    </source>
</reference>
<keyword evidence="2" id="KW-1185">Reference proteome</keyword>
<organism evidence="1 2">
    <name type="scientific">Nocardiopsis codii</name>
    <dbReference type="NCBI Taxonomy" id="3065942"/>
    <lineage>
        <taxon>Bacteria</taxon>
        <taxon>Bacillati</taxon>
        <taxon>Actinomycetota</taxon>
        <taxon>Actinomycetes</taxon>
        <taxon>Streptosporangiales</taxon>
        <taxon>Nocardiopsidaceae</taxon>
        <taxon>Nocardiopsis</taxon>
    </lineage>
</organism>
<evidence type="ECO:0000313" key="2">
    <source>
        <dbReference type="Proteomes" id="UP001356095"/>
    </source>
</evidence>
<dbReference type="RefSeq" id="WP_330091480.1">
    <property type="nucleotide sequence ID" value="NZ_JAUZMY010000008.1"/>
</dbReference>